<sequence>MSIINSKTGKIRKTYSIKELIKAANYMRGMSLVALNCARSGHPGGTLSIMDITAALYLKVSNHDPKNPDWEDRDRIIFSAGHKAPALYVGLGISGYYPLEEVVTLRKFSSPFQGHPHWLKLAGVEMSTGSLGQGLGISVGFALAGKLNKKKYKVYAITGDGEWDEGSMWEAAMSAANFHLDNLIVIVDRNYLQIDGNTEEVMKLGEIEKKLKSFGFAIFVIDGHNMDVIVKTLEKAKKVIGKPVAIIAKTIKGKGVSFMENQAKWHGVAPDDEQLATALKELKLTDKINLASLKEKAIAFQKKADKIVEKLVPKFKKDYFWNIAEKMKVVMEPTRFGFGKSLAENGKDERVVCLGLDISDSVKISDFYKKFPERKSRFFSMGIQEQNATVVAAGLAKEGKLPVMSTYGVFCSQRNSDQIRTSVCYGELNVFFGGAHGGISVGADGATHQSLEEIFSVGCLPNMNFVIPCDSIETKKATDYLLFKIKGPKYLRFAREATPIVTDEKTPFVFGQANIYRFRGIKDNFKDAFDVYLASKYKNENEKVAILACGPEVPEAMRAAWILKEQFKIESRVVNIHTIKPLDKEAIIKTAKETKIIVTAEEHQKGGFGNLVSAAIMEANLKNAPKFAMIGVNDRFGESGQPWELLKAFGLIAEFIAQKVVSLI</sequence>
<evidence type="ECO:0000313" key="7">
    <source>
        <dbReference type="EMBL" id="PIP14649.1"/>
    </source>
</evidence>
<reference evidence="7 8" key="1">
    <citation type="submission" date="2017-09" db="EMBL/GenBank/DDBJ databases">
        <title>Depth-based differentiation of microbial function through sediment-hosted aquifers and enrichment of novel symbionts in the deep terrestrial subsurface.</title>
        <authorList>
            <person name="Probst A.J."/>
            <person name="Ladd B."/>
            <person name="Jarett J.K."/>
            <person name="Geller-Mcgrath D.E."/>
            <person name="Sieber C.M."/>
            <person name="Emerson J.B."/>
            <person name="Anantharaman K."/>
            <person name="Thomas B.C."/>
            <person name="Malmstrom R."/>
            <person name="Stieglmeier M."/>
            <person name="Klingl A."/>
            <person name="Woyke T."/>
            <person name="Ryan C.M."/>
            <person name="Banfield J.F."/>
        </authorList>
    </citation>
    <scope>NUCLEOTIDE SEQUENCE [LARGE SCALE GENOMIC DNA]</scope>
    <source>
        <strain evidence="7">CG23_combo_of_CG06-09_8_20_14_all_35_49</strain>
    </source>
</reference>
<dbReference type="CDD" id="cd07033">
    <property type="entry name" value="TPP_PYR_DXS_TK_like"/>
    <property type="match status" value="1"/>
</dbReference>
<accession>A0A2G9Y5X4</accession>
<dbReference type="Gene3D" id="3.40.50.920">
    <property type="match status" value="1"/>
</dbReference>
<dbReference type="CDD" id="cd02012">
    <property type="entry name" value="TPP_TK"/>
    <property type="match status" value="1"/>
</dbReference>
<comment type="cofactor">
    <cofactor evidence="2">
        <name>Mg(2+)</name>
        <dbReference type="ChEBI" id="CHEBI:18420"/>
    </cofactor>
</comment>
<comment type="similarity">
    <text evidence="4">Belongs to the transketolase family.</text>
</comment>
<dbReference type="SMART" id="SM00861">
    <property type="entry name" value="Transket_pyr"/>
    <property type="match status" value="1"/>
</dbReference>
<dbReference type="InterPro" id="IPR009014">
    <property type="entry name" value="Transketo_C/PFOR_II"/>
</dbReference>
<feature type="domain" description="Transketolase-like pyrimidine-binding" evidence="6">
    <location>
        <begin position="332"/>
        <end position="500"/>
    </location>
</feature>
<name>A0A2G9Y5X4_9BACT</name>
<dbReference type="Proteomes" id="UP000231025">
    <property type="component" value="Unassembled WGS sequence"/>
</dbReference>
<dbReference type="PANTHER" id="PTHR43825">
    <property type="entry name" value="PYRUVATE DEHYDROGENASE E1 COMPONENT"/>
    <property type="match status" value="1"/>
</dbReference>
<evidence type="ECO:0000256" key="4">
    <source>
        <dbReference type="ARBA" id="ARBA00007131"/>
    </source>
</evidence>
<evidence type="ECO:0000256" key="3">
    <source>
        <dbReference type="ARBA" id="ARBA00001964"/>
    </source>
</evidence>
<dbReference type="InterPro" id="IPR051157">
    <property type="entry name" value="PDH/Transketolase"/>
</dbReference>
<evidence type="ECO:0000256" key="1">
    <source>
        <dbReference type="ARBA" id="ARBA00001936"/>
    </source>
</evidence>
<dbReference type="InterPro" id="IPR005475">
    <property type="entry name" value="Transketolase-like_Pyr-bd"/>
</dbReference>
<evidence type="ECO:0000313" key="8">
    <source>
        <dbReference type="Proteomes" id="UP000231025"/>
    </source>
</evidence>
<dbReference type="Pfam" id="PF00456">
    <property type="entry name" value="Transketolase_N"/>
    <property type="match status" value="1"/>
</dbReference>
<gene>
    <name evidence="7" type="ORF">COX47_04030</name>
</gene>
<evidence type="ECO:0000256" key="5">
    <source>
        <dbReference type="ARBA" id="ARBA00023052"/>
    </source>
</evidence>
<dbReference type="FunFam" id="3.40.50.970:FF:000129">
    <property type="entry name" value="Transketolase"/>
    <property type="match status" value="1"/>
</dbReference>
<dbReference type="InterPro" id="IPR029061">
    <property type="entry name" value="THDP-binding"/>
</dbReference>
<comment type="cofactor">
    <cofactor evidence="1">
        <name>Mn(2+)</name>
        <dbReference type="ChEBI" id="CHEBI:29035"/>
    </cofactor>
</comment>
<proteinExistence type="inferred from homology"/>
<evidence type="ECO:0000259" key="6">
    <source>
        <dbReference type="SMART" id="SM00861"/>
    </source>
</evidence>
<dbReference type="InterPro" id="IPR005474">
    <property type="entry name" value="Transketolase_N"/>
</dbReference>
<protein>
    <submittedName>
        <fullName evidence="7">Transketolase</fullName>
    </submittedName>
</protein>
<dbReference type="SUPFAM" id="SSF52518">
    <property type="entry name" value="Thiamin diphosphate-binding fold (THDP-binding)"/>
    <property type="match status" value="2"/>
</dbReference>
<dbReference type="GO" id="GO:0005737">
    <property type="term" value="C:cytoplasm"/>
    <property type="evidence" value="ECO:0007669"/>
    <property type="project" value="UniProtKB-ARBA"/>
</dbReference>
<dbReference type="PANTHER" id="PTHR43825:SF1">
    <property type="entry name" value="TRANSKETOLASE-LIKE PYRIMIDINE-BINDING DOMAIN-CONTAINING PROTEIN"/>
    <property type="match status" value="1"/>
</dbReference>
<dbReference type="AlphaFoldDB" id="A0A2G9Y5X4"/>
<dbReference type="InterPro" id="IPR033248">
    <property type="entry name" value="Transketolase_C"/>
</dbReference>
<comment type="caution">
    <text evidence="7">The sequence shown here is derived from an EMBL/GenBank/DDBJ whole genome shotgun (WGS) entry which is preliminary data.</text>
</comment>
<dbReference type="EMBL" id="PCRE01000056">
    <property type="protein sequence ID" value="PIP14649.1"/>
    <property type="molecule type" value="Genomic_DNA"/>
</dbReference>
<dbReference type="Pfam" id="PF02779">
    <property type="entry name" value="Transket_pyr"/>
    <property type="match status" value="1"/>
</dbReference>
<organism evidence="7 8">
    <name type="scientific">Candidatus Roizmanbacteria bacterium CG23_combo_of_CG06-09_8_20_14_all_35_49</name>
    <dbReference type="NCBI Taxonomy" id="1974863"/>
    <lineage>
        <taxon>Bacteria</taxon>
        <taxon>Candidatus Roizmaniibacteriota</taxon>
    </lineage>
</organism>
<evidence type="ECO:0000256" key="2">
    <source>
        <dbReference type="ARBA" id="ARBA00001946"/>
    </source>
</evidence>
<dbReference type="Pfam" id="PF02780">
    <property type="entry name" value="Transketolase_C"/>
    <property type="match status" value="1"/>
</dbReference>
<dbReference type="SUPFAM" id="SSF52922">
    <property type="entry name" value="TK C-terminal domain-like"/>
    <property type="match status" value="1"/>
</dbReference>
<keyword evidence="5" id="KW-0786">Thiamine pyrophosphate</keyword>
<dbReference type="NCBIfam" id="NF004559">
    <property type="entry name" value="PRK05899.2-5"/>
    <property type="match status" value="1"/>
</dbReference>
<dbReference type="Gene3D" id="3.40.50.970">
    <property type="match status" value="2"/>
</dbReference>
<comment type="cofactor">
    <cofactor evidence="3">
        <name>thiamine diphosphate</name>
        <dbReference type="ChEBI" id="CHEBI:58937"/>
    </cofactor>
</comment>